<organism evidence="11 12">
    <name type="scientific">melian virus</name>
    <dbReference type="NCBI Taxonomy" id="2940995"/>
    <lineage>
        <taxon>Viruses</taxon>
        <taxon>Riboviria</taxon>
        <taxon>Orthornavirae</taxon>
        <taxon>Negarnaviricota</taxon>
        <taxon>Haploviricotina</taxon>
        <taxon>Monjiviricetes</taxon>
        <taxon>Mononegavirales</taxon>
        <taxon>Paramyxoviridae</taxon>
        <taxon>Orthoparamyxovirinae</taxon>
        <taxon>Parahenipavirus</taxon>
        <taxon>Parahenipavirus meliandouense</taxon>
    </lineage>
</organism>
<evidence type="ECO:0000256" key="1">
    <source>
        <dbReference type="ARBA" id="ARBA00007642"/>
    </source>
</evidence>
<comment type="similarity">
    <text evidence="1 9">Belongs to the paramyxoviruses nucleocapsid family.</text>
</comment>
<gene>
    <name evidence="11" type="primary">N</name>
</gene>
<evidence type="ECO:0000313" key="11">
    <source>
        <dbReference type="EMBL" id="UQM99513.1"/>
    </source>
</evidence>
<protein>
    <recommendedName>
        <fullName evidence="9">Nucleocapsid</fullName>
    </recommendedName>
    <alternativeName>
        <fullName evidence="9">Nucleocapsid protein</fullName>
    </alternativeName>
</protein>
<reference evidence="11" key="1">
    <citation type="journal article" date="2022" name="bioRxiv">
        <title>The characterization of multiple novel paramyxovirus species highlights the diverse nature of the subfamily Orthoparamyxovirinae.</title>
        <authorList>
            <person name="Vanmechelen B."/>
            <person name="Meurs S."/>
            <person name="Horemans M."/>
            <person name="Loosen A."/>
            <person name="Maes T.J."/>
            <person name="Laenen L."/>
            <person name="Vergote V."/>
            <person name="Koundouno F.R."/>
            <person name="Magassouba N."/>
            <person name="Konde M.K."/>
            <person name="Conde I.S."/>
            <person name="Carroll M.W."/>
            <person name="Maes P."/>
        </authorList>
    </citation>
    <scope>NUCLEOTIDE SEQUENCE</scope>
    <source>
        <strain evidence="11">GN/Meliandou/Cg/1/2018</strain>
    </source>
</reference>
<dbReference type="Pfam" id="PF00973">
    <property type="entry name" value="Paramyxo_ncap"/>
    <property type="match status" value="1"/>
</dbReference>
<name>A0AAE9KYI3_9MONO</name>
<accession>A0AAE9KYI3</accession>
<keyword evidence="8 9" id="KW-0687">Ribonucleoprotein</keyword>
<evidence type="ECO:0000256" key="10">
    <source>
        <dbReference type="SAM" id="MobiDB-lite"/>
    </source>
</evidence>
<dbReference type="Proteomes" id="UP001265164">
    <property type="component" value="Segment"/>
</dbReference>
<evidence type="ECO:0000256" key="8">
    <source>
        <dbReference type="ARBA" id="ARBA00023274"/>
    </source>
</evidence>
<evidence type="ECO:0000256" key="9">
    <source>
        <dbReference type="RuleBase" id="RU361245"/>
    </source>
</evidence>
<keyword evidence="7 9" id="KW-1035">Host cytoplasm</keyword>
<feature type="region of interest" description="Disordered" evidence="10">
    <location>
        <begin position="516"/>
        <end position="545"/>
    </location>
</feature>
<evidence type="ECO:0000256" key="6">
    <source>
        <dbReference type="ARBA" id="ARBA00023086"/>
    </source>
</evidence>
<comment type="subunit">
    <text evidence="9">Homomultimer; forms the nucleocapsid. Binds to the viral genomic RNA. N0 interacts with the phosphoprotein (via N-terminus); this interaction allows P to chaperon N0 to avoid N polymerization before encapsidation. Interacts as N-RNA template with the phosphoprotein (via C-terminus); this interaction positions the polymerase on the template.</text>
</comment>
<comment type="subcellular location">
    <subcellularLocation>
        <location evidence="9">Virion</location>
    </subcellularLocation>
    <subcellularLocation>
        <location evidence="9">Host cytoplasm</location>
    </subcellularLocation>
</comment>
<evidence type="ECO:0000256" key="3">
    <source>
        <dbReference type="ARBA" id="ARBA00022561"/>
    </source>
</evidence>
<evidence type="ECO:0000256" key="5">
    <source>
        <dbReference type="ARBA" id="ARBA00022884"/>
    </source>
</evidence>
<keyword evidence="6 9" id="KW-0543">Viral nucleoprotein</keyword>
<evidence type="ECO:0000256" key="2">
    <source>
        <dbReference type="ARBA" id="ARBA00022497"/>
    </source>
</evidence>
<dbReference type="GO" id="GO:0019013">
    <property type="term" value="C:viral nucleocapsid"/>
    <property type="evidence" value="ECO:0007669"/>
    <property type="project" value="UniProtKB-KW"/>
</dbReference>
<sequence length="545" mass="61313">MFSTLRDETEKFREYQANLGRQGRPLAATATLTTKIVVYNPVSKSPSLRWEIAKFAMRLMWSPAAAHSVKVGAALTLLTSHAENPGSMIRSLVNDPDIEVVVLDVGEFENGVPRLERRGERGEQQMASFRRILDRAPRDPMFMNTEIDEMEIHDTGTYMIAISSVLAQVWILVAKAVTAPETAEESEVKRWTKYVQQKRVNADYMISARWVGSARSLISQDLSVRKFMVEILIEVKKSGTSKGRLNEMIADIGNYIEETGMAGFFLTIKYGLEMKFHVIVINEFQADLLTIQTLMRTYMELGPRAPYMVLLEDSMQTKFAPGNYPLLWSFAMGVGTTLDRSMGALNINRSYLEPMYFKLGQNTARKNAGSVDRKLAAELQLTDEQLDEIRDMMKEVTTQRHETSIQAREGKFNVAAGGIETLINDEDDDYTETRFLQETGRDQMRAISHGNYMPPTIKSVNIEDAEGLDNDLKEKLLRNMYDAGLHQDRYLKFKQSQDSGGNPNKIDSRAMSFASSASLLDDRSETSKPATPGASALNDLEALNN</sequence>
<dbReference type="GO" id="GO:0003723">
    <property type="term" value="F:RNA binding"/>
    <property type="evidence" value="ECO:0007669"/>
    <property type="project" value="UniProtKB-KW"/>
</dbReference>
<dbReference type="InterPro" id="IPR002021">
    <property type="entry name" value="Paramyx_ncap"/>
</dbReference>
<keyword evidence="12" id="KW-1185">Reference proteome</keyword>
<keyword evidence="4 9" id="KW-0946">Virion</keyword>
<dbReference type="GO" id="GO:1990904">
    <property type="term" value="C:ribonucleoprotein complex"/>
    <property type="evidence" value="ECO:0007669"/>
    <property type="project" value="UniProtKB-KW"/>
</dbReference>
<evidence type="ECO:0000256" key="4">
    <source>
        <dbReference type="ARBA" id="ARBA00022844"/>
    </source>
</evidence>
<keyword evidence="2 9" id="KW-1139">Helical capsid protein</keyword>
<proteinExistence type="inferred from homology"/>
<dbReference type="EMBL" id="OK623353">
    <property type="protein sequence ID" value="UQM99513.1"/>
    <property type="molecule type" value="Viral_cRNA"/>
</dbReference>
<keyword evidence="5 9" id="KW-0694">RNA-binding</keyword>
<evidence type="ECO:0000313" key="12">
    <source>
        <dbReference type="Proteomes" id="UP001265164"/>
    </source>
</evidence>
<evidence type="ECO:0000256" key="7">
    <source>
        <dbReference type="ARBA" id="ARBA00023200"/>
    </source>
</evidence>
<comment type="function">
    <text evidence="9">Forms the helical nucleocapsid (NC), protecting the genome from nucleases.</text>
</comment>
<dbReference type="GO" id="GO:0030430">
    <property type="term" value="C:host cell cytoplasm"/>
    <property type="evidence" value="ECO:0007669"/>
    <property type="project" value="UniProtKB-SubCell"/>
</dbReference>
<dbReference type="GO" id="GO:0005198">
    <property type="term" value="F:structural molecule activity"/>
    <property type="evidence" value="ECO:0007669"/>
    <property type="project" value="InterPro"/>
</dbReference>
<dbReference type="GO" id="GO:0019029">
    <property type="term" value="C:helical viral capsid"/>
    <property type="evidence" value="ECO:0007669"/>
    <property type="project" value="UniProtKB-KW"/>
</dbReference>
<keyword evidence="3 9" id="KW-0167">Capsid protein</keyword>